<dbReference type="Proteomes" id="UP001498398">
    <property type="component" value="Unassembled WGS sequence"/>
</dbReference>
<dbReference type="InterPro" id="IPR052980">
    <property type="entry name" value="Crinkler_effector"/>
</dbReference>
<keyword evidence="7" id="KW-1185">Reference proteome</keyword>
<gene>
    <name evidence="6" type="primary">SQS1_3</name>
    <name evidence="6" type="ORF">VKT23_018172</name>
</gene>
<evidence type="ECO:0000313" key="7">
    <source>
        <dbReference type="Proteomes" id="UP001498398"/>
    </source>
</evidence>
<dbReference type="PANTHER" id="PTHR33129:SF1">
    <property type="entry name" value="ATP-BINDING PROTEIN"/>
    <property type="match status" value="1"/>
</dbReference>
<accession>A0ABR1IQB2</accession>
<dbReference type="PANTHER" id="PTHR33129">
    <property type="entry name" value="PROTEIN KINASE DOMAIN-CONTAINING PROTEIN-RELATED"/>
    <property type="match status" value="1"/>
</dbReference>
<protein>
    <submittedName>
        <fullName evidence="6">Squalene synthetase-like protein</fullName>
    </submittedName>
</protein>
<proteinExistence type="predicted"/>
<keyword evidence="3" id="KW-0964">Secreted</keyword>
<comment type="subcellular location">
    <subcellularLocation>
        <location evidence="1">Host cell</location>
    </subcellularLocation>
    <subcellularLocation>
        <location evidence="2">Secreted</location>
    </subcellularLocation>
</comment>
<reference evidence="6 7" key="1">
    <citation type="submission" date="2024-01" db="EMBL/GenBank/DDBJ databases">
        <title>A draft genome for the cacao thread blight pathogen Marasmiellus scandens.</title>
        <authorList>
            <person name="Baruah I.K."/>
            <person name="Leung J."/>
            <person name="Bukari Y."/>
            <person name="Amoako-Attah I."/>
            <person name="Meinhardt L.W."/>
            <person name="Bailey B.A."/>
            <person name="Cohen S.P."/>
        </authorList>
    </citation>
    <scope>NUCLEOTIDE SEQUENCE [LARGE SCALE GENOMIC DNA]</scope>
    <source>
        <strain evidence="6 7">GH-19</strain>
    </source>
</reference>
<dbReference type="InterPro" id="IPR045379">
    <property type="entry name" value="Crinkler_N"/>
</dbReference>
<evidence type="ECO:0000256" key="1">
    <source>
        <dbReference type="ARBA" id="ARBA00004340"/>
    </source>
</evidence>
<comment type="caution">
    <text evidence="6">The sequence shown here is derived from an EMBL/GenBank/DDBJ whole genome shotgun (WGS) entry which is preliminary data.</text>
</comment>
<evidence type="ECO:0000259" key="5">
    <source>
        <dbReference type="Pfam" id="PF20147"/>
    </source>
</evidence>
<dbReference type="EMBL" id="JBANRG010000080">
    <property type="protein sequence ID" value="KAK7438241.1"/>
    <property type="molecule type" value="Genomic_DNA"/>
</dbReference>
<sequence length="1091" mass="124467">MSEQLDIFTDWEGNEMTFQVVGELSWASVWVLCFIYRGAKARKHTEDWTLVCPADANSRLRDIVHNQTCTLSQIYLETDILQPGVTRWMKTASPPFEPDCLMLRGLKKSNGALWDHRICGTDREVICVNPAGLPIIPEGLDYWVRAGAIICLSVKLHVHITDEIPKLNRCKFWILMISSDWCIVNDDVNMDSALLCFQACQRASVGTEEMALGNRLTAEDVFHRPLAPGVVEISIKKEAASTTSSEFTLMGELTTITVRSYWDCLCYLTQNVVVKGTSHWGLRCPDEANRYIGNVMREQETALSSIWITGGEVIRGSTGAPWLWRANNPSEPDWIILRSIRAGNDGLLGCCGLGDEWQIPLLNPAGLAVPCTEVGYWFHEGALAHLTINLHIHTNGSNQKQSYDIEVRKVQILQPADGYSQSGVAFFRYHQPRNKRSSSLAESPSPIRELLLICCVVGSGTPFSVRLSSSRIVDELKEMIREKQFKRLKDTQADELSLFKVSIPSGHDVARNLENEVDDDEPLDPAKKLFKIFPDEPPEEMVHIAVKLPNRANDDDGNLSQKRSTLDPTPLPITEDDSSPVNKWMLTMHQFLWDDKGEDRLKALITTTTERVPPLYPNTEEQPTSHIAKKYDLTKIPGYKAYEEERNQLVKTFYYRDEYKEVDELDSESATGPEAFHILLLGHPGIARKQPTCLVMSPKNRYLFVDQGVFHLLGDEVVIYKLVLRHRTPESLFLVDLNDENPQMHADFFLETRAIVASSPRPSRYRGWVKQRGPTTFVMKTWSWEEVYTAQSMSLVKRDDDAWRKAFLKWGGSAQHLFSSTEQKLEKELADAAQAADSRIGTEISMENTHSHRLVMSNPVHDNGTVFRGILKARLISPYVTRVLLEKCKEETTRFLIDRFQRSFVHSSDEGLLFEEFGHTIVRRSLKQGFKAQQLSRESASALPSPQTMEFKFADFDDQTSQYFKEDQNPAKLDTDRYYRPEFKTFAGIDALALGNQTIVLFQFTVAKEHKIDAKWLYSWYPDMKDWEWHLIFVIPRKRPKLTTFQSMTDKTLERKISQYVLEIDVIVSVSSLPIPKLYLSFPRSLSADIE</sequence>
<dbReference type="Pfam" id="PF20147">
    <property type="entry name" value="Crinkler"/>
    <property type="match status" value="1"/>
</dbReference>
<organism evidence="6 7">
    <name type="scientific">Marasmiellus scandens</name>
    <dbReference type="NCBI Taxonomy" id="2682957"/>
    <lineage>
        <taxon>Eukaryota</taxon>
        <taxon>Fungi</taxon>
        <taxon>Dikarya</taxon>
        <taxon>Basidiomycota</taxon>
        <taxon>Agaricomycotina</taxon>
        <taxon>Agaricomycetes</taxon>
        <taxon>Agaricomycetidae</taxon>
        <taxon>Agaricales</taxon>
        <taxon>Marasmiineae</taxon>
        <taxon>Omphalotaceae</taxon>
        <taxon>Marasmiellus</taxon>
    </lineage>
</organism>
<feature type="domain" description="Crinkler effector protein N-terminal" evidence="5">
    <location>
        <begin position="452"/>
        <end position="547"/>
    </location>
</feature>
<evidence type="ECO:0000256" key="4">
    <source>
        <dbReference type="SAM" id="MobiDB-lite"/>
    </source>
</evidence>
<evidence type="ECO:0000256" key="2">
    <source>
        <dbReference type="ARBA" id="ARBA00004613"/>
    </source>
</evidence>
<name>A0ABR1IQB2_9AGAR</name>
<evidence type="ECO:0000256" key="3">
    <source>
        <dbReference type="ARBA" id="ARBA00022525"/>
    </source>
</evidence>
<feature type="compositionally biased region" description="Polar residues" evidence="4">
    <location>
        <begin position="558"/>
        <end position="567"/>
    </location>
</feature>
<feature type="region of interest" description="Disordered" evidence="4">
    <location>
        <begin position="550"/>
        <end position="578"/>
    </location>
</feature>
<evidence type="ECO:0000313" key="6">
    <source>
        <dbReference type="EMBL" id="KAK7438241.1"/>
    </source>
</evidence>